<accession>A0A426G7V7</accession>
<dbReference type="AlphaFoldDB" id="A0A426G7V7"/>
<comment type="caution">
    <text evidence="1">The sequence shown here is derived from an EMBL/GenBank/DDBJ whole genome shotgun (WGS) entry which is preliminary data.</text>
</comment>
<reference evidence="1 2" key="1">
    <citation type="submission" date="2018-11" db="EMBL/GenBank/DDBJ databases">
        <title>Changes in penicillin susceptibility of Streptococcus suis isolates by amino acid alterations in the penicillin-binding protein.</title>
        <authorList>
            <person name="Niemann L."/>
            <person name="Eichhorn I."/>
        </authorList>
    </citation>
    <scope>NUCLEOTIDE SEQUENCE [LARGE SCALE GENOMIC DNA]</scope>
    <source>
        <strain evidence="1 2">IMT40738</strain>
    </source>
</reference>
<protein>
    <submittedName>
        <fullName evidence="1">Uncharacterized protein</fullName>
    </submittedName>
</protein>
<dbReference type="EMBL" id="RRZO01000022">
    <property type="protein sequence ID" value="RRN51179.1"/>
    <property type="molecule type" value="Genomic_DNA"/>
</dbReference>
<sequence length="77" mass="8648">MKDRTNDILVDYEGLCGQLTNICEVLDLATAGHDQTTTSAIVSTVLQALEKIVADHKELTNGYREDLKHDRRIDTNF</sequence>
<evidence type="ECO:0000313" key="1">
    <source>
        <dbReference type="EMBL" id="RRN51179.1"/>
    </source>
</evidence>
<dbReference type="Proteomes" id="UP000278566">
    <property type="component" value="Unassembled WGS sequence"/>
</dbReference>
<proteinExistence type="predicted"/>
<name>A0A426G7V7_STRSU</name>
<organism evidence="1 2">
    <name type="scientific">Streptococcus suis</name>
    <dbReference type="NCBI Taxonomy" id="1307"/>
    <lineage>
        <taxon>Bacteria</taxon>
        <taxon>Bacillati</taxon>
        <taxon>Bacillota</taxon>
        <taxon>Bacilli</taxon>
        <taxon>Lactobacillales</taxon>
        <taxon>Streptococcaceae</taxon>
        <taxon>Streptococcus</taxon>
    </lineage>
</organism>
<gene>
    <name evidence="1" type="ORF">EI220_04985</name>
</gene>
<dbReference type="RefSeq" id="WP_125065119.1">
    <property type="nucleotide sequence ID" value="NZ_RRZO01000022.1"/>
</dbReference>
<evidence type="ECO:0000313" key="2">
    <source>
        <dbReference type="Proteomes" id="UP000278566"/>
    </source>
</evidence>